<evidence type="ECO:0000313" key="10">
    <source>
        <dbReference type="Proteomes" id="UP000006054"/>
    </source>
</evidence>
<feature type="transmembrane region" description="Helical" evidence="8">
    <location>
        <begin position="70"/>
        <end position="91"/>
    </location>
</feature>
<dbReference type="HOGENOM" id="CLU_004790_0_2_10"/>
<dbReference type="PANTHER" id="PTHR23517">
    <property type="entry name" value="RESISTANCE PROTEIN MDTM, PUTATIVE-RELATED-RELATED"/>
    <property type="match status" value="1"/>
</dbReference>
<dbReference type="OrthoDB" id="9772725at2"/>
<organism evidence="9 10">
    <name type="scientific">Bernardetia litoralis (strain ATCC 23117 / DSM 6794 / NBRC 15988 / NCIMB 1366 / Fx l1 / Sio-4)</name>
    <name type="common">Flexibacter litoralis</name>
    <dbReference type="NCBI Taxonomy" id="880071"/>
    <lineage>
        <taxon>Bacteria</taxon>
        <taxon>Pseudomonadati</taxon>
        <taxon>Bacteroidota</taxon>
        <taxon>Cytophagia</taxon>
        <taxon>Cytophagales</taxon>
        <taxon>Bernardetiaceae</taxon>
        <taxon>Bernardetia</taxon>
    </lineage>
</organism>
<dbReference type="InterPro" id="IPR036259">
    <property type="entry name" value="MFS_trans_sf"/>
</dbReference>
<feature type="transmembrane region" description="Helical" evidence="8">
    <location>
        <begin position="286"/>
        <end position="303"/>
    </location>
</feature>
<dbReference type="AlphaFoldDB" id="I4APF4"/>
<keyword evidence="2" id="KW-0813">Transport</keyword>
<evidence type="ECO:0000313" key="9">
    <source>
        <dbReference type="EMBL" id="AFM05839.1"/>
    </source>
</evidence>
<keyword evidence="6 8" id="KW-1133">Transmembrane helix</keyword>
<dbReference type="GO" id="GO:1904680">
    <property type="term" value="F:peptide transmembrane transporter activity"/>
    <property type="evidence" value="ECO:0007669"/>
    <property type="project" value="InterPro"/>
</dbReference>
<feature type="transmembrane region" description="Helical" evidence="8">
    <location>
        <begin position="499"/>
        <end position="522"/>
    </location>
</feature>
<keyword evidence="5" id="KW-0653">Protein transport</keyword>
<feature type="transmembrane region" description="Helical" evidence="8">
    <location>
        <begin position="230"/>
        <end position="249"/>
    </location>
</feature>
<evidence type="ECO:0000256" key="2">
    <source>
        <dbReference type="ARBA" id="ARBA00022448"/>
    </source>
</evidence>
<keyword evidence="10" id="KW-1185">Reference proteome</keyword>
<evidence type="ECO:0000256" key="5">
    <source>
        <dbReference type="ARBA" id="ARBA00022856"/>
    </source>
</evidence>
<keyword evidence="5" id="KW-0571">Peptide transport</keyword>
<dbReference type="NCBIfam" id="TIGR00924">
    <property type="entry name" value="yjdL_sub1_fam"/>
    <property type="match status" value="1"/>
</dbReference>
<keyword evidence="7 8" id="KW-0472">Membrane</keyword>
<protein>
    <submittedName>
        <fullName evidence="9">Amino acid/peptide transporter (Peptide:H symporter)</fullName>
    </submittedName>
</protein>
<feature type="transmembrane region" description="Helical" evidence="8">
    <location>
        <begin position="162"/>
        <end position="183"/>
    </location>
</feature>
<dbReference type="InterPro" id="IPR000109">
    <property type="entry name" value="POT_fam"/>
</dbReference>
<dbReference type="InterPro" id="IPR050171">
    <property type="entry name" value="MFS_Transporters"/>
</dbReference>
<dbReference type="RefSeq" id="WP_014799264.1">
    <property type="nucleotide sequence ID" value="NC_018018.1"/>
</dbReference>
<dbReference type="SUPFAM" id="SSF103473">
    <property type="entry name" value="MFS general substrate transporter"/>
    <property type="match status" value="1"/>
</dbReference>
<sequence>MATEGIPAKPQKDAFDGDMQEMFGHPKGLFYLFFAEMWERFSFYGMRALLVLYMTDVLFNGLPNGEELSFVVYAAYGALVYATPFVGGMIADKLLGYRKAIMLGGALMSLGHFVLAIESEYAFYIALALIIVGNGFFKPNISSFVGSLYQEGDPRRDGGFTIFYMGINLGAAIAPIFCGWLAVEYGYHWGFGAAGVGMLAGLIFFWDGMRKGVFGNEGHPPNGKGTVSKMIESVVYILAFMSVPLFTFLVWENEYVSWILYGALAVSIAYIAYIMISVSTQEAQRVFVVALLTFFITVFWSFFEQSGSSLTLFAKYSVDLVLMNAAQTNSINAIFIIIFAIPFSIMWVTLSKRKINPYTPIKFALGIAQLGLGFLIFALSIRFVNESAQVPMIFLVLGYLLMTTGELFISPVGLSKVTELTPKQFVGFMMGVWFLSSAFAHHIAGIIATLTTGGKTEGVQASTEPSFIDALVEMITGVTPEHASTFSEGMEKLYTYSTVFSQVGFAAIGFAILALILSPLMIKWSHGIR</sequence>
<gene>
    <name evidence="9" type="ordered locus">Fleli_3519</name>
</gene>
<feature type="transmembrane region" description="Helical" evidence="8">
    <location>
        <begin position="189"/>
        <end position="209"/>
    </location>
</feature>
<dbReference type="Gene3D" id="1.20.1250.20">
    <property type="entry name" value="MFS general substrate transporter like domains"/>
    <property type="match status" value="1"/>
</dbReference>
<keyword evidence="3" id="KW-1003">Cell membrane</keyword>
<proteinExistence type="predicted"/>
<reference evidence="10" key="1">
    <citation type="submission" date="2012-06" db="EMBL/GenBank/DDBJ databases">
        <title>The complete genome of Flexibacter litoralis DSM 6794.</title>
        <authorList>
            <person name="Lucas S."/>
            <person name="Copeland A."/>
            <person name="Lapidus A."/>
            <person name="Glavina del Rio T."/>
            <person name="Dalin E."/>
            <person name="Tice H."/>
            <person name="Bruce D."/>
            <person name="Goodwin L."/>
            <person name="Pitluck S."/>
            <person name="Peters L."/>
            <person name="Ovchinnikova G."/>
            <person name="Lu M."/>
            <person name="Kyrpides N."/>
            <person name="Mavromatis K."/>
            <person name="Ivanova N."/>
            <person name="Brettin T."/>
            <person name="Detter J.C."/>
            <person name="Han C."/>
            <person name="Larimer F."/>
            <person name="Land M."/>
            <person name="Hauser L."/>
            <person name="Markowitz V."/>
            <person name="Cheng J.-F."/>
            <person name="Hugenholtz P."/>
            <person name="Woyke T."/>
            <person name="Wu D."/>
            <person name="Spring S."/>
            <person name="Lang E."/>
            <person name="Kopitz M."/>
            <person name="Brambilla E."/>
            <person name="Klenk H.-P."/>
            <person name="Eisen J.A."/>
        </authorList>
    </citation>
    <scope>NUCLEOTIDE SEQUENCE [LARGE SCALE GENOMIC DNA]</scope>
    <source>
        <strain evidence="10">ATCC 23117 / DSM 6794 / NBRC 15988 / NCIMB 1366 / Sio-4</strain>
    </source>
</reference>
<dbReference type="Proteomes" id="UP000006054">
    <property type="component" value="Chromosome"/>
</dbReference>
<feature type="transmembrane region" description="Helical" evidence="8">
    <location>
        <begin position="390"/>
        <end position="414"/>
    </location>
</feature>
<evidence type="ECO:0000256" key="7">
    <source>
        <dbReference type="ARBA" id="ARBA00023136"/>
    </source>
</evidence>
<dbReference type="PANTHER" id="PTHR23517:SF15">
    <property type="entry name" value="PROTON-DEPENDENT OLIGOPEPTIDE FAMILY TRANSPORT PROTEIN"/>
    <property type="match status" value="1"/>
</dbReference>
<dbReference type="CDD" id="cd17346">
    <property type="entry name" value="MFS_DtpA_like"/>
    <property type="match status" value="1"/>
</dbReference>
<dbReference type="InterPro" id="IPR005279">
    <property type="entry name" value="Dipep/tripep_permease"/>
</dbReference>
<feature type="transmembrane region" description="Helical" evidence="8">
    <location>
        <begin position="426"/>
        <end position="448"/>
    </location>
</feature>
<dbReference type="GO" id="GO:0005886">
    <property type="term" value="C:plasma membrane"/>
    <property type="evidence" value="ECO:0007669"/>
    <property type="project" value="UniProtKB-SubCell"/>
</dbReference>
<dbReference type="eggNOG" id="COG3104">
    <property type="taxonomic scope" value="Bacteria"/>
</dbReference>
<dbReference type="PATRIC" id="fig|880071.3.peg.3526"/>
<evidence type="ECO:0000256" key="6">
    <source>
        <dbReference type="ARBA" id="ARBA00022989"/>
    </source>
</evidence>
<feature type="transmembrane region" description="Helical" evidence="8">
    <location>
        <begin position="331"/>
        <end position="351"/>
    </location>
</feature>
<keyword evidence="4 8" id="KW-0812">Transmembrane</keyword>
<feature type="transmembrane region" description="Helical" evidence="8">
    <location>
        <begin position="363"/>
        <end position="384"/>
    </location>
</feature>
<name>I4APF4_BERLS</name>
<comment type="subcellular location">
    <subcellularLocation>
        <location evidence="1">Cell membrane</location>
        <topology evidence="1">Multi-pass membrane protein</topology>
    </subcellularLocation>
</comment>
<evidence type="ECO:0000256" key="1">
    <source>
        <dbReference type="ARBA" id="ARBA00004651"/>
    </source>
</evidence>
<evidence type="ECO:0000256" key="4">
    <source>
        <dbReference type="ARBA" id="ARBA00022692"/>
    </source>
</evidence>
<dbReference type="PROSITE" id="PS01022">
    <property type="entry name" value="PTR2_1"/>
    <property type="match status" value="1"/>
</dbReference>
<feature type="transmembrane region" description="Helical" evidence="8">
    <location>
        <begin position="255"/>
        <end position="274"/>
    </location>
</feature>
<dbReference type="InterPro" id="IPR018456">
    <property type="entry name" value="PTR2_symporter_CS"/>
</dbReference>
<dbReference type="KEGG" id="fli:Fleli_3519"/>
<dbReference type="Pfam" id="PF00854">
    <property type="entry name" value="PTR2"/>
    <property type="match status" value="1"/>
</dbReference>
<evidence type="ECO:0000256" key="8">
    <source>
        <dbReference type="SAM" id="Phobius"/>
    </source>
</evidence>
<accession>I4APF4</accession>
<dbReference type="GO" id="GO:0006857">
    <property type="term" value="P:oligopeptide transport"/>
    <property type="evidence" value="ECO:0007669"/>
    <property type="project" value="InterPro"/>
</dbReference>
<evidence type="ECO:0000256" key="3">
    <source>
        <dbReference type="ARBA" id="ARBA00022475"/>
    </source>
</evidence>
<dbReference type="EMBL" id="CP003345">
    <property type="protein sequence ID" value="AFM05839.1"/>
    <property type="molecule type" value="Genomic_DNA"/>
</dbReference>